<dbReference type="PANTHER" id="PTHR32071:SF121">
    <property type="entry name" value="SIGMA L-DEPENDENT TRANSCRIPTIONAL REGULATOR YQIR-RELATED"/>
    <property type="match status" value="1"/>
</dbReference>
<keyword evidence="4" id="KW-0238">DNA-binding</keyword>
<evidence type="ECO:0000256" key="3">
    <source>
        <dbReference type="ARBA" id="ARBA00023015"/>
    </source>
</evidence>
<dbReference type="SUPFAM" id="SSF46689">
    <property type="entry name" value="Homeodomain-like"/>
    <property type="match status" value="1"/>
</dbReference>
<evidence type="ECO:0000259" key="6">
    <source>
        <dbReference type="PROSITE" id="PS50045"/>
    </source>
</evidence>
<gene>
    <name evidence="7" type="ORF">D0433_14180</name>
</gene>
<dbReference type="InterPro" id="IPR058031">
    <property type="entry name" value="AAA_lid_NorR"/>
</dbReference>
<evidence type="ECO:0000256" key="1">
    <source>
        <dbReference type="ARBA" id="ARBA00022741"/>
    </source>
</evidence>
<dbReference type="InterPro" id="IPR002078">
    <property type="entry name" value="Sigma_54_int"/>
</dbReference>
<dbReference type="InterPro" id="IPR025944">
    <property type="entry name" value="Sigma_54_int_dom_CS"/>
</dbReference>
<dbReference type="GO" id="GO:0005524">
    <property type="term" value="F:ATP binding"/>
    <property type="evidence" value="ECO:0007669"/>
    <property type="project" value="UniProtKB-KW"/>
</dbReference>
<dbReference type="Proteomes" id="UP000266389">
    <property type="component" value="Unassembled WGS sequence"/>
</dbReference>
<dbReference type="PROSITE" id="PS50045">
    <property type="entry name" value="SIGMA54_INTERACT_4"/>
    <property type="match status" value="1"/>
</dbReference>
<evidence type="ECO:0000256" key="5">
    <source>
        <dbReference type="ARBA" id="ARBA00023163"/>
    </source>
</evidence>
<dbReference type="PRINTS" id="PR01590">
    <property type="entry name" value="HTHFIS"/>
</dbReference>
<evidence type="ECO:0000313" key="8">
    <source>
        <dbReference type="Proteomes" id="UP000266389"/>
    </source>
</evidence>
<dbReference type="InterPro" id="IPR027417">
    <property type="entry name" value="P-loop_NTPase"/>
</dbReference>
<dbReference type="Pfam" id="PF00158">
    <property type="entry name" value="Sigma54_activat"/>
    <property type="match status" value="1"/>
</dbReference>
<dbReference type="Pfam" id="PF25601">
    <property type="entry name" value="AAA_lid_14"/>
    <property type="match status" value="1"/>
</dbReference>
<dbReference type="PROSITE" id="PS00688">
    <property type="entry name" value="SIGMA54_INTERACT_3"/>
    <property type="match status" value="1"/>
</dbReference>
<dbReference type="PROSITE" id="PS00675">
    <property type="entry name" value="SIGMA54_INTERACT_1"/>
    <property type="match status" value="1"/>
</dbReference>
<dbReference type="Gene3D" id="1.10.10.60">
    <property type="entry name" value="Homeodomain-like"/>
    <property type="match status" value="1"/>
</dbReference>
<sequence>MSQTVIIGESPEIKRLIALAKQVARTDVTVLITGESGTGKEVFAKFIHENSRRADKTFIPINCGAIPESILESELFGHERGAFTGADRQRKGYFESADGGTIFLDEIGEMPLEVQVKLLRILETGEFQRVGSSQTLRCDVRVIAATHRNLAEEITKKRFREDLYYRLRTVELHIPPLRERRSDILLLTEKFVHDFERKHGLKFLGFTAEATELLLSYHYPGNVRELRNIIESLIVLEREGKITPEKLMRRLQQAPAPEVKAPVMLPAVFPANRTLPEPSTISHQEMIYRALLSLQTDIAQIKAMLAELLEKTTAKKEPLLLPEGSHDKLPETTATAGNENLREILNSFYRTLAQDGKIPSLEDLERYAIEETLKRFSGNKRKTAEALGITERTLYRKINQYKLSGVQSARD</sequence>
<dbReference type="EMBL" id="PHFL01000073">
    <property type="protein sequence ID" value="RFM22850.1"/>
    <property type="molecule type" value="Genomic_DNA"/>
</dbReference>
<dbReference type="SUPFAM" id="SSF52540">
    <property type="entry name" value="P-loop containing nucleoside triphosphate hydrolases"/>
    <property type="match status" value="1"/>
</dbReference>
<dbReference type="InterPro" id="IPR002197">
    <property type="entry name" value="HTH_Fis"/>
</dbReference>
<accession>A0A395LVX4</accession>
<dbReference type="GO" id="GO:0006355">
    <property type="term" value="P:regulation of DNA-templated transcription"/>
    <property type="evidence" value="ECO:0007669"/>
    <property type="project" value="InterPro"/>
</dbReference>
<keyword evidence="3" id="KW-0805">Transcription regulation</keyword>
<evidence type="ECO:0000256" key="2">
    <source>
        <dbReference type="ARBA" id="ARBA00022840"/>
    </source>
</evidence>
<keyword evidence="2" id="KW-0067">ATP-binding</keyword>
<name>A0A395LVX4_9BACT</name>
<dbReference type="InterPro" id="IPR009057">
    <property type="entry name" value="Homeodomain-like_sf"/>
</dbReference>
<dbReference type="GO" id="GO:0043565">
    <property type="term" value="F:sequence-specific DNA binding"/>
    <property type="evidence" value="ECO:0007669"/>
    <property type="project" value="InterPro"/>
</dbReference>
<dbReference type="PANTHER" id="PTHR32071">
    <property type="entry name" value="TRANSCRIPTIONAL REGULATORY PROTEIN"/>
    <property type="match status" value="1"/>
</dbReference>
<dbReference type="Pfam" id="PF02954">
    <property type="entry name" value="HTH_8"/>
    <property type="match status" value="1"/>
</dbReference>
<reference evidence="7 8" key="1">
    <citation type="journal article" date="2011" name="ISME J.">
        <title>Community ecology of hot spring cyanobacterial mats: predominant populations and their functional potential.</title>
        <authorList>
            <person name="Klatt C.G."/>
            <person name="Wood J.M."/>
            <person name="Rusch D.B."/>
            <person name="Bateson M.M."/>
            <person name="Hamamura N."/>
            <person name="Heidelberg J.F."/>
            <person name="Grossman A.R."/>
            <person name="Bhaya D."/>
            <person name="Cohan F.M."/>
            <person name="Kuhl M."/>
            <person name="Bryant D.A."/>
            <person name="Ward D.M."/>
        </authorList>
    </citation>
    <scope>NUCLEOTIDE SEQUENCE [LARGE SCALE GENOMIC DNA]</scope>
    <source>
        <strain evidence="7">OS</strain>
    </source>
</reference>
<dbReference type="InterPro" id="IPR025943">
    <property type="entry name" value="Sigma_54_int_dom_ATP-bd_2"/>
</dbReference>
<dbReference type="PROSITE" id="PS00676">
    <property type="entry name" value="SIGMA54_INTERACT_2"/>
    <property type="match status" value="1"/>
</dbReference>
<comment type="caution">
    <text evidence="7">The sequence shown here is derived from an EMBL/GenBank/DDBJ whole genome shotgun (WGS) entry which is preliminary data.</text>
</comment>
<proteinExistence type="predicted"/>
<feature type="domain" description="Sigma-54 factor interaction" evidence="6">
    <location>
        <begin position="6"/>
        <end position="235"/>
    </location>
</feature>
<keyword evidence="5" id="KW-0804">Transcription</keyword>
<evidence type="ECO:0000313" key="7">
    <source>
        <dbReference type="EMBL" id="RFM22850.1"/>
    </source>
</evidence>
<dbReference type="SMART" id="SM00382">
    <property type="entry name" value="AAA"/>
    <property type="match status" value="1"/>
</dbReference>
<keyword evidence="1" id="KW-0547">Nucleotide-binding</keyword>
<dbReference type="InterPro" id="IPR003593">
    <property type="entry name" value="AAA+_ATPase"/>
</dbReference>
<dbReference type="Gene3D" id="3.40.50.300">
    <property type="entry name" value="P-loop containing nucleotide triphosphate hydrolases"/>
    <property type="match status" value="1"/>
</dbReference>
<dbReference type="CDD" id="cd00009">
    <property type="entry name" value="AAA"/>
    <property type="match status" value="1"/>
</dbReference>
<dbReference type="FunFam" id="3.40.50.300:FF:000006">
    <property type="entry name" value="DNA-binding transcriptional regulator NtrC"/>
    <property type="match status" value="1"/>
</dbReference>
<dbReference type="InterPro" id="IPR025662">
    <property type="entry name" value="Sigma_54_int_dom_ATP-bd_1"/>
</dbReference>
<protein>
    <submittedName>
        <fullName evidence="7">Sigma-54-dependent Fis family transcriptional regulator</fullName>
    </submittedName>
</protein>
<evidence type="ECO:0000256" key="4">
    <source>
        <dbReference type="ARBA" id="ARBA00023125"/>
    </source>
</evidence>
<dbReference type="AlphaFoldDB" id="A0A395LVX4"/>
<dbReference type="Gene3D" id="1.10.8.60">
    <property type="match status" value="1"/>
</dbReference>
<organism evidence="7 8">
    <name type="scientific">Candidatus Thermochlorobacter aerophilus</name>
    <dbReference type="NCBI Taxonomy" id="1868324"/>
    <lineage>
        <taxon>Bacteria</taxon>
        <taxon>Pseudomonadati</taxon>
        <taxon>Chlorobiota</taxon>
        <taxon>Chlorobiia</taxon>
        <taxon>Chlorobiales</taxon>
        <taxon>Candidatus Thermochlorobacteriaceae</taxon>
        <taxon>Candidatus Thermochlorobacter</taxon>
    </lineage>
</organism>